<dbReference type="Proteomes" id="UP000787322">
    <property type="component" value="Unassembled WGS sequence"/>
</dbReference>
<dbReference type="EMBL" id="JABZGU010000136">
    <property type="protein sequence ID" value="MBF4803226.1"/>
    <property type="molecule type" value="Genomic_DNA"/>
</dbReference>
<gene>
    <name evidence="1" type="ORF">HXK24_05355</name>
</gene>
<reference evidence="1" key="1">
    <citation type="submission" date="2020-04" db="EMBL/GenBank/DDBJ databases">
        <title>Deep metagenomics examines the oral microbiome during advanced dental caries in children, revealing novel taxa and co-occurrences with host molecules.</title>
        <authorList>
            <person name="Baker J.L."/>
            <person name="Morton J.T."/>
            <person name="Dinis M."/>
            <person name="Alvarez R."/>
            <person name="Tran N.C."/>
            <person name="Knight R."/>
            <person name="Edlund A."/>
        </authorList>
    </citation>
    <scope>NUCLEOTIDE SEQUENCE</scope>
    <source>
        <strain evidence="1">JCVI_3_bin.11</strain>
    </source>
</reference>
<evidence type="ECO:0000313" key="1">
    <source>
        <dbReference type="EMBL" id="MBF4803226.1"/>
    </source>
</evidence>
<evidence type="ECO:0008006" key="3">
    <source>
        <dbReference type="Google" id="ProtNLM"/>
    </source>
</evidence>
<dbReference type="AlphaFoldDB" id="A0A9D6AEJ6"/>
<comment type="caution">
    <text evidence="1">The sequence shown here is derived from an EMBL/GenBank/DDBJ whole genome shotgun (WGS) entry which is preliminary data.</text>
</comment>
<dbReference type="Gene3D" id="3.40.50.300">
    <property type="entry name" value="P-loop containing nucleotide triphosphate hydrolases"/>
    <property type="match status" value="1"/>
</dbReference>
<proteinExistence type="predicted"/>
<feature type="non-terminal residue" evidence="1">
    <location>
        <position position="339"/>
    </location>
</feature>
<protein>
    <recommendedName>
        <fullName evidence="3">Terminase</fullName>
    </recommendedName>
</protein>
<evidence type="ECO:0000313" key="2">
    <source>
        <dbReference type="Proteomes" id="UP000787322"/>
    </source>
</evidence>
<accession>A0A9D6AEJ6</accession>
<sequence>METNRALATLMTKHPVRLAHELGYDLLREGLHDRWIHEMVFGHGDMTLQSHRGSYKTTCVEVALWLILLTRPDLTVGFQRKGENDVAEVLAAVKRMVEHPLTQEIAQSIYGQPLKLTTASSTAISTSLACNVSGSPQLTGIGIGGSLTGKHWDIIFTDDIVTLRDRVSRAERERTKQIYRELQNVKNRGGRIINTGTPWHKDDAFTIMPPAEKWPWDTTGLVSVDAATELKASMTHSLFAANYELRHVAEEGVVFEGDCKTFKDESLLFDGIMHVDAAYGGSDGTAITCIKWVDDEAYVHGELYRETHVDKCMARILELHRELRLGTVYMEKNADKGYV</sequence>
<name>A0A9D6AEJ6_9ACTN</name>
<organism evidence="1 2">
    <name type="scientific">Lancefieldella parvula</name>
    <dbReference type="NCBI Taxonomy" id="1382"/>
    <lineage>
        <taxon>Bacteria</taxon>
        <taxon>Bacillati</taxon>
        <taxon>Actinomycetota</taxon>
        <taxon>Coriobacteriia</taxon>
        <taxon>Coriobacteriales</taxon>
        <taxon>Atopobiaceae</taxon>
        <taxon>Lancefieldella</taxon>
    </lineage>
</organism>
<dbReference type="InterPro" id="IPR027417">
    <property type="entry name" value="P-loop_NTPase"/>
</dbReference>